<feature type="signal peptide" evidence="2">
    <location>
        <begin position="1"/>
        <end position="29"/>
    </location>
</feature>
<protein>
    <recommendedName>
        <fullName evidence="5">Secreted protein</fullName>
    </recommendedName>
</protein>
<feature type="compositionally biased region" description="Low complexity" evidence="1">
    <location>
        <begin position="133"/>
        <end position="154"/>
    </location>
</feature>
<dbReference type="EMBL" id="LLWF02000016">
    <property type="protein sequence ID" value="ONH83870.1"/>
    <property type="molecule type" value="Genomic_DNA"/>
</dbReference>
<sequence length="154" mass="16138">MFRRRLLTGLVTALLPLGLSLLVPTAAHAQKDGFYNVIGNGPDGSSYNGTLAMHRVGEVSWQVLWETSIGRYEGYAMSTKDNFAVGFTAGGQPGLAVYKIMPNGTLAGQWTLVGTDQVGTETLSFRGNPPPGAQAAPPAQAQPARPAAPAQGKK</sequence>
<evidence type="ECO:0000256" key="1">
    <source>
        <dbReference type="SAM" id="MobiDB-lite"/>
    </source>
</evidence>
<proteinExistence type="predicted"/>
<feature type="region of interest" description="Disordered" evidence="1">
    <location>
        <begin position="123"/>
        <end position="154"/>
    </location>
</feature>
<name>A0A1S8D8B7_9PROT</name>
<dbReference type="RefSeq" id="WP_058390637.1">
    <property type="nucleotide sequence ID" value="NZ_CP025061.1"/>
</dbReference>
<evidence type="ECO:0000256" key="2">
    <source>
        <dbReference type="SAM" id="SignalP"/>
    </source>
</evidence>
<dbReference type="STRING" id="207340.APZ41_007320"/>
<comment type="caution">
    <text evidence="3">The sequence shown here is derived from an EMBL/GenBank/DDBJ whole genome shotgun (WGS) entry which is preliminary data.</text>
</comment>
<evidence type="ECO:0000313" key="3">
    <source>
        <dbReference type="EMBL" id="ONH83870.1"/>
    </source>
</evidence>
<feature type="chain" id="PRO_5010548308" description="Secreted protein" evidence="2">
    <location>
        <begin position="30"/>
        <end position="154"/>
    </location>
</feature>
<accession>A0A1S8D8B7</accession>
<dbReference type="AlphaFoldDB" id="A0A1S8D8B7"/>
<dbReference type="Proteomes" id="UP000054844">
    <property type="component" value="Unassembled WGS sequence"/>
</dbReference>
<keyword evidence="4" id="KW-1185">Reference proteome</keyword>
<evidence type="ECO:0008006" key="5">
    <source>
        <dbReference type="Google" id="ProtNLM"/>
    </source>
</evidence>
<keyword evidence="2" id="KW-0732">Signal</keyword>
<gene>
    <name evidence="3" type="ORF">APZ41_007320</name>
</gene>
<dbReference type="OrthoDB" id="7279180at2"/>
<reference evidence="3" key="1">
    <citation type="submission" date="2016-12" db="EMBL/GenBank/DDBJ databases">
        <title>Draft genome sequence of Roseomonas mucosa strain AU37, isolated from a peripheral intravenous catheter.</title>
        <authorList>
            <person name="Choudhury M.A."/>
            <person name="Sidjabat H.E."/>
            <person name="Wailan A.M."/>
            <person name="Zhang L."/>
            <person name="Marsh N.M."/>
            <person name="Rickard C.M."/>
            <person name="Davies M."/>
            <person name="Mcmillan D.J."/>
        </authorList>
    </citation>
    <scope>NUCLEOTIDE SEQUENCE [LARGE SCALE GENOMIC DNA]</scope>
    <source>
        <strain evidence="3">AU37</strain>
    </source>
</reference>
<organism evidence="3 4">
    <name type="scientific">Roseomonas mucosa</name>
    <dbReference type="NCBI Taxonomy" id="207340"/>
    <lineage>
        <taxon>Bacteria</taxon>
        <taxon>Pseudomonadati</taxon>
        <taxon>Pseudomonadota</taxon>
        <taxon>Alphaproteobacteria</taxon>
        <taxon>Acetobacterales</taxon>
        <taxon>Roseomonadaceae</taxon>
        <taxon>Roseomonas</taxon>
    </lineage>
</organism>
<evidence type="ECO:0000313" key="4">
    <source>
        <dbReference type="Proteomes" id="UP000054844"/>
    </source>
</evidence>